<reference evidence="1" key="1">
    <citation type="submission" date="2012-12" db="EMBL/GenBank/DDBJ databases">
        <title>Identification and characterization of a phenylalanine ammonia-lyase gene family in Isatis indigotica Fort.</title>
        <authorList>
            <person name="Liu Q."/>
            <person name="Chen J."/>
            <person name="Zhou X."/>
            <person name="Di P."/>
            <person name="Xiao Y."/>
            <person name="Xuan H."/>
            <person name="Zhang L."/>
            <person name="Chen W."/>
        </authorList>
    </citation>
    <scope>NUCLEOTIDE SEQUENCE</scope>
    <source>
        <tissue evidence="1">Salivary gland</tissue>
    </source>
</reference>
<dbReference type="AlphaFoldDB" id="A0A0K8RE84"/>
<dbReference type="EMBL" id="GADI01004412">
    <property type="protein sequence ID" value="JAA69396.1"/>
    <property type="molecule type" value="mRNA"/>
</dbReference>
<proteinExistence type="evidence at transcript level"/>
<accession>A0A0K8RE84</accession>
<protein>
    <submittedName>
        <fullName evidence="1">Putative transposase</fullName>
    </submittedName>
</protein>
<organism evidence="1">
    <name type="scientific">Ixodes ricinus</name>
    <name type="common">Common tick</name>
    <name type="synonym">Acarus ricinus</name>
    <dbReference type="NCBI Taxonomy" id="34613"/>
    <lineage>
        <taxon>Eukaryota</taxon>
        <taxon>Metazoa</taxon>
        <taxon>Ecdysozoa</taxon>
        <taxon>Arthropoda</taxon>
        <taxon>Chelicerata</taxon>
        <taxon>Arachnida</taxon>
        <taxon>Acari</taxon>
        <taxon>Parasitiformes</taxon>
        <taxon>Ixodida</taxon>
        <taxon>Ixodoidea</taxon>
        <taxon>Ixodidae</taxon>
        <taxon>Ixodinae</taxon>
        <taxon>Ixodes</taxon>
    </lineage>
</organism>
<evidence type="ECO:0000313" key="1">
    <source>
        <dbReference type="EMBL" id="JAA69396.1"/>
    </source>
</evidence>
<name>A0A0K8RE84_IXORI</name>
<sequence>MPIVNFVNNSLDEVGGNPRVYGNLGQPVLERSNRWQAQVLGEVLLSPGALKVKVKGKWFKSVRTFSYELVHWLQVQLHLQKVQCPFG</sequence>